<dbReference type="Proteomes" id="UP000306719">
    <property type="component" value="Unassembled WGS sequence"/>
</dbReference>
<gene>
    <name evidence="2" type="ORF">CWB98_20485</name>
</gene>
<reference evidence="3" key="2">
    <citation type="submission" date="2019-06" db="EMBL/GenBank/DDBJ databases">
        <title>Co-occurence of chitin degradation, pigmentation and bioactivity in marine Pseudoalteromonas.</title>
        <authorList>
            <person name="Sonnenschein E.C."/>
            <person name="Bech P.K."/>
        </authorList>
    </citation>
    <scope>NUCLEOTIDE SEQUENCE [LARGE SCALE GENOMIC DNA]</scope>
    <source>
        <strain evidence="3">S2599</strain>
    </source>
</reference>
<keyword evidence="1" id="KW-0812">Transmembrane</keyword>
<organism evidence="2 3">
    <name type="scientific">Pseudoalteromonas rubra</name>
    <dbReference type="NCBI Taxonomy" id="43658"/>
    <lineage>
        <taxon>Bacteria</taxon>
        <taxon>Pseudomonadati</taxon>
        <taxon>Pseudomonadota</taxon>
        <taxon>Gammaproteobacteria</taxon>
        <taxon>Alteromonadales</taxon>
        <taxon>Pseudoalteromonadaceae</taxon>
        <taxon>Pseudoalteromonas</taxon>
    </lineage>
</organism>
<reference evidence="2 3" key="1">
    <citation type="submission" date="2018-01" db="EMBL/GenBank/DDBJ databases">
        <authorList>
            <person name="Paulsen S."/>
            <person name="Gram L.K."/>
        </authorList>
    </citation>
    <scope>NUCLEOTIDE SEQUENCE [LARGE SCALE GENOMIC DNA]</scope>
    <source>
        <strain evidence="2 3">S2599</strain>
    </source>
</reference>
<sequence length="74" mass="7758">MAGQGSGGNVIAAICNVFFPGLGQLVQGRLLAALIFAVICVGGYYLWFLVVPAVLAAIVQLWSIIDAAKYRSSD</sequence>
<dbReference type="RefSeq" id="WP_138546485.1">
    <property type="nucleotide sequence ID" value="NZ_PNCJ01000041.1"/>
</dbReference>
<dbReference type="EMBL" id="PNCJ01000041">
    <property type="protein sequence ID" value="TMP32996.1"/>
    <property type="molecule type" value="Genomic_DNA"/>
</dbReference>
<keyword evidence="1" id="KW-0472">Membrane</keyword>
<dbReference type="OrthoDB" id="964739at2"/>
<proteinExistence type="predicted"/>
<feature type="transmembrane region" description="Helical" evidence="1">
    <location>
        <begin position="30"/>
        <end position="62"/>
    </location>
</feature>
<name>A0A5S3WW18_9GAMM</name>
<keyword evidence="1" id="KW-1133">Transmembrane helix</keyword>
<accession>A0A5S3WW18</accession>
<dbReference type="AlphaFoldDB" id="A0A5S3WW18"/>
<comment type="caution">
    <text evidence="2">The sequence shown here is derived from an EMBL/GenBank/DDBJ whole genome shotgun (WGS) entry which is preliminary data.</text>
</comment>
<evidence type="ECO:0000256" key="1">
    <source>
        <dbReference type="SAM" id="Phobius"/>
    </source>
</evidence>
<evidence type="ECO:0000313" key="2">
    <source>
        <dbReference type="EMBL" id="TMP32996.1"/>
    </source>
</evidence>
<protein>
    <submittedName>
        <fullName evidence="2">Uncharacterized protein</fullName>
    </submittedName>
</protein>
<evidence type="ECO:0000313" key="3">
    <source>
        <dbReference type="Proteomes" id="UP000306719"/>
    </source>
</evidence>